<keyword evidence="9" id="KW-1185">Reference proteome</keyword>
<accession>A0A7K0C641</accession>
<gene>
    <name evidence="8" type="ORF">ACRB68_69170</name>
</gene>
<comment type="similarity">
    <text evidence="1 6">Belongs to the carotenoid oxygenase family.</text>
</comment>
<dbReference type="PANTHER" id="PTHR10543">
    <property type="entry name" value="BETA-CAROTENE DIOXYGENASE"/>
    <property type="match status" value="1"/>
</dbReference>
<dbReference type="EMBL" id="WEGH01000005">
    <property type="protein sequence ID" value="MQY08806.1"/>
    <property type="molecule type" value="Genomic_DNA"/>
</dbReference>
<dbReference type="GO" id="GO:0046872">
    <property type="term" value="F:metal ion binding"/>
    <property type="evidence" value="ECO:0007669"/>
    <property type="project" value="UniProtKB-KW"/>
</dbReference>
<evidence type="ECO:0000256" key="1">
    <source>
        <dbReference type="ARBA" id="ARBA00006787"/>
    </source>
</evidence>
<dbReference type="GO" id="GO:0016121">
    <property type="term" value="P:carotene catabolic process"/>
    <property type="evidence" value="ECO:0007669"/>
    <property type="project" value="TreeGrafter"/>
</dbReference>
<keyword evidence="3 6" id="KW-0560">Oxidoreductase</keyword>
<evidence type="ECO:0000256" key="6">
    <source>
        <dbReference type="RuleBase" id="RU364048"/>
    </source>
</evidence>
<feature type="binding site" evidence="5">
    <location>
        <position position="469"/>
    </location>
    <ligand>
        <name>Fe cation</name>
        <dbReference type="ChEBI" id="CHEBI:24875"/>
        <note>catalytic</note>
    </ligand>
</feature>
<evidence type="ECO:0000256" key="2">
    <source>
        <dbReference type="ARBA" id="ARBA00022723"/>
    </source>
</evidence>
<keyword evidence="6" id="KW-0223">Dioxygenase</keyword>
<dbReference type="AlphaFoldDB" id="A0A7K0C641"/>
<evidence type="ECO:0000313" key="9">
    <source>
        <dbReference type="Proteomes" id="UP000487268"/>
    </source>
</evidence>
<comment type="caution">
    <text evidence="8">The sequence shown here is derived from an EMBL/GenBank/DDBJ whole genome shotgun (WGS) entry which is preliminary data.</text>
</comment>
<keyword evidence="4 5" id="KW-0408">Iron</keyword>
<dbReference type="GO" id="GO:0010436">
    <property type="term" value="F:carotenoid dioxygenase activity"/>
    <property type="evidence" value="ECO:0007669"/>
    <property type="project" value="TreeGrafter"/>
</dbReference>
<comment type="cofactor">
    <cofactor evidence="5 6">
        <name>Fe(2+)</name>
        <dbReference type="ChEBI" id="CHEBI:29033"/>
    </cofactor>
    <text evidence="5 6">Binds 1 Fe(2+) ion per subunit.</text>
</comment>
<name>A0A7K0C641_9ACTN</name>
<evidence type="ECO:0000256" key="7">
    <source>
        <dbReference type="SAM" id="MobiDB-lite"/>
    </source>
</evidence>
<sequence length="480" mass="52448">MDLRQGGWAPEVDAELHPTQGAVPEGLAGTLYRNGAGNHLSDYMIDGDGLVSAVTFAPGGPVRVRSRYVRTPSYRASVQARGTGTVPLRLGGSMATGGRLRNLTMPPAASQANTSVAMIDGRLLALWESDAPFELDPGTLETLGRCDLDGALAPSGFLGRLFADRQGAPYSAHPCWDPATAEVWNFGCVYGPRPQLEIYRTRRGRPTEHLRTVRMPRRFMVHDFAMTATHLVFCLGPVVLDLPAIVSGRLSPFEAMRWHGEEPTRILLVPRDGGPFRVVETDPWFQWHFAGAYDDGDDIVFDLARFRSWTVMHEAISSMSHLLDAAATPVGRLWRYRVSAAGKVEAHQVHGLPMEWPTIDPRRATTAHRHVFGAAATGPASGVTFSAVARYDTERGEADTFDYGPGRMVSEPLFVPRDPDVVDDRGWLVAYETDIAEAATSIVVFDALDVAGGPVCTLPVPESLGFTFHGQWVQRPGNHR</sequence>
<dbReference type="Pfam" id="PF03055">
    <property type="entry name" value="RPE65"/>
    <property type="match status" value="1"/>
</dbReference>
<feature type="region of interest" description="Disordered" evidence="7">
    <location>
        <begin position="1"/>
        <end position="21"/>
    </location>
</feature>
<dbReference type="EC" id="1.13.11.-" evidence="6"/>
<dbReference type="PANTHER" id="PTHR10543:SF89">
    <property type="entry name" value="CAROTENOID 9,10(9',10')-CLEAVAGE DIOXYGENASE 1"/>
    <property type="match status" value="1"/>
</dbReference>
<keyword evidence="2 5" id="KW-0479">Metal-binding</keyword>
<proteinExistence type="inferred from homology"/>
<evidence type="ECO:0000256" key="4">
    <source>
        <dbReference type="ARBA" id="ARBA00023004"/>
    </source>
</evidence>
<feature type="binding site" evidence="5">
    <location>
        <position position="222"/>
    </location>
    <ligand>
        <name>Fe cation</name>
        <dbReference type="ChEBI" id="CHEBI:24875"/>
        <note>catalytic</note>
    </ligand>
</feature>
<reference evidence="8 9" key="1">
    <citation type="submission" date="2019-10" db="EMBL/GenBank/DDBJ databases">
        <title>Actinomadura rubteroloni sp. nov. and Actinomadura macrotermitis sp. nov., isolated from the gut of fungus growing-termite Macrotermes natalensis.</title>
        <authorList>
            <person name="Benndorf R."/>
            <person name="Martin K."/>
            <person name="Kuefner M."/>
            <person name="De Beer W."/>
            <person name="Kaster A.-K."/>
            <person name="Vollmers J."/>
            <person name="Poulsen M."/>
            <person name="Beemelmanns C."/>
        </authorList>
    </citation>
    <scope>NUCLEOTIDE SEQUENCE [LARGE SCALE GENOMIC DNA]</scope>
    <source>
        <strain evidence="8 9">RB68</strain>
    </source>
</reference>
<dbReference type="Proteomes" id="UP000487268">
    <property type="component" value="Unassembled WGS sequence"/>
</dbReference>
<dbReference type="InterPro" id="IPR004294">
    <property type="entry name" value="Carotenoid_Oase"/>
</dbReference>
<feature type="binding site" evidence="5">
    <location>
        <position position="288"/>
    </location>
    <ligand>
        <name>Fe cation</name>
        <dbReference type="ChEBI" id="CHEBI:24875"/>
        <note>catalytic</note>
    </ligand>
</feature>
<feature type="binding site" evidence="5">
    <location>
        <position position="173"/>
    </location>
    <ligand>
        <name>Fe cation</name>
        <dbReference type="ChEBI" id="CHEBI:24875"/>
        <note>catalytic</note>
    </ligand>
</feature>
<evidence type="ECO:0000256" key="3">
    <source>
        <dbReference type="ARBA" id="ARBA00023002"/>
    </source>
</evidence>
<organism evidence="8 9">
    <name type="scientific">Actinomadura macrotermitis</name>
    <dbReference type="NCBI Taxonomy" id="2585200"/>
    <lineage>
        <taxon>Bacteria</taxon>
        <taxon>Bacillati</taxon>
        <taxon>Actinomycetota</taxon>
        <taxon>Actinomycetes</taxon>
        <taxon>Streptosporangiales</taxon>
        <taxon>Thermomonosporaceae</taxon>
        <taxon>Actinomadura</taxon>
    </lineage>
</organism>
<dbReference type="RefSeq" id="WP_194293562.1">
    <property type="nucleotide sequence ID" value="NZ_WEGH01000005.1"/>
</dbReference>
<protein>
    <recommendedName>
        <fullName evidence="6">Dioxygenase</fullName>
        <ecNumber evidence="6">1.13.11.-</ecNumber>
    </recommendedName>
</protein>
<evidence type="ECO:0000313" key="8">
    <source>
        <dbReference type="EMBL" id="MQY08806.1"/>
    </source>
</evidence>
<evidence type="ECO:0000256" key="5">
    <source>
        <dbReference type="PIRSR" id="PIRSR604294-1"/>
    </source>
</evidence>